<feature type="transmembrane region" description="Helical" evidence="1">
    <location>
        <begin position="77"/>
        <end position="96"/>
    </location>
</feature>
<protein>
    <submittedName>
        <fullName evidence="2">Uncharacterized protein</fullName>
    </submittedName>
</protein>
<evidence type="ECO:0000313" key="2">
    <source>
        <dbReference type="EMBL" id="KAH8376731.1"/>
    </source>
</evidence>
<sequence length="238" mass="26931">MADAYMCLYISVRSFIRHTLSIFLYLLTFAVPQWMLMSIFSSVEHILYTLICFSGAFLLLTLIHFVESVKYDWPWNWLAIGSCYELMTLGVGSFVMNTQLNTVMLAVAVALLIFGLVLVLCFFIISGYDYPNPYKLASLAALGLVLVIVAMLAGTYRDRSWMDVALLLFSLNVLLLMISYVLISFQNLDVLIKPDTLLLGFVLYINYTLVLVASFICIQRCEHSFDVSRVVQKASPYG</sequence>
<keyword evidence="1" id="KW-0472">Membrane</keyword>
<dbReference type="Proteomes" id="UP001200034">
    <property type="component" value="Unassembled WGS sequence"/>
</dbReference>
<dbReference type="AlphaFoldDB" id="A0AAD4K5V3"/>
<feature type="transmembrane region" description="Helical" evidence="1">
    <location>
        <begin position="15"/>
        <end position="34"/>
    </location>
</feature>
<feature type="transmembrane region" description="Helical" evidence="1">
    <location>
        <begin position="46"/>
        <end position="65"/>
    </location>
</feature>
<feature type="transmembrane region" description="Helical" evidence="1">
    <location>
        <begin position="165"/>
        <end position="185"/>
    </location>
</feature>
<keyword evidence="1" id="KW-1133">Transmembrane helix</keyword>
<feature type="transmembrane region" description="Helical" evidence="1">
    <location>
        <begin position="134"/>
        <end position="153"/>
    </location>
</feature>
<feature type="transmembrane region" description="Helical" evidence="1">
    <location>
        <begin position="103"/>
        <end position="128"/>
    </location>
</feature>
<gene>
    <name evidence="2" type="ORF">KR093_001086</name>
</gene>
<dbReference type="EMBL" id="JAJJHW010001127">
    <property type="protein sequence ID" value="KAH8376731.1"/>
    <property type="molecule type" value="Genomic_DNA"/>
</dbReference>
<evidence type="ECO:0000313" key="3">
    <source>
        <dbReference type="Proteomes" id="UP001200034"/>
    </source>
</evidence>
<name>A0AAD4K5V3_9MUSC</name>
<feature type="transmembrane region" description="Helical" evidence="1">
    <location>
        <begin position="197"/>
        <end position="218"/>
    </location>
</feature>
<organism evidence="2 3">
    <name type="scientific">Drosophila rubida</name>
    <dbReference type="NCBI Taxonomy" id="30044"/>
    <lineage>
        <taxon>Eukaryota</taxon>
        <taxon>Metazoa</taxon>
        <taxon>Ecdysozoa</taxon>
        <taxon>Arthropoda</taxon>
        <taxon>Hexapoda</taxon>
        <taxon>Insecta</taxon>
        <taxon>Pterygota</taxon>
        <taxon>Neoptera</taxon>
        <taxon>Endopterygota</taxon>
        <taxon>Diptera</taxon>
        <taxon>Brachycera</taxon>
        <taxon>Muscomorpha</taxon>
        <taxon>Ephydroidea</taxon>
        <taxon>Drosophilidae</taxon>
        <taxon>Drosophila</taxon>
    </lineage>
</organism>
<keyword evidence="1" id="KW-0812">Transmembrane</keyword>
<reference evidence="2" key="1">
    <citation type="journal article" date="2021" name="Mol. Ecol. Resour.">
        <title>Phylogenomic analyses of the genus Drosophila reveals genomic signals of climate adaptation.</title>
        <authorList>
            <person name="Li F."/>
            <person name="Rane R.V."/>
            <person name="Luria V."/>
            <person name="Xiong Z."/>
            <person name="Chen J."/>
            <person name="Li Z."/>
            <person name="Catullo R.A."/>
            <person name="Griffin P.C."/>
            <person name="Schiffer M."/>
            <person name="Pearce S."/>
            <person name="Lee S.F."/>
            <person name="McElroy K."/>
            <person name="Stocker A."/>
            <person name="Shirriffs J."/>
            <person name="Cockerell F."/>
            <person name="Coppin C."/>
            <person name="Sgro C.M."/>
            <person name="Karger A."/>
            <person name="Cain J.W."/>
            <person name="Weber J.A."/>
            <person name="Santpere G."/>
            <person name="Kirschner M.W."/>
            <person name="Hoffmann A.A."/>
            <person name="Oakeshott J.G."/>
            <person name="Zhang G."/>
        </authorList>
    </citation>
    <scope>NUCLEOTIDE SEQUENCE</scope>
    <source>
        <strain evidence="2">BGI-SZ-2011g</strain>
    </source>
</reference>
<comment type="caution">
    <text evidence="2">The sequence shown here is derived from an EMBL/GenBank/DDBJ whole genome shotgun (WGS) entry which is preliminary data.</text>
</comment>
<proteinExistence type="predicted"/>
<keyword evidence="3" id="KW-1185">Reference proteome</keyword>
<accession>A0AAD4K5V3</accession>
<evidence type="ECO:0000256" key="1">
    <source>
        <dbReference type="SAM" id="Phobius"/>
    </source>
</evidence>